<dbReference type="Proteomes" id="UP000694621">
    <property type="component" value="Unplaced"/>
</dbReference>
<dbReference type="GO" id="GO:0016055">
    <property type="term" value="P:Wnt signaling pathway"/>
    <property type="evidence" value="ECO:0007669"/>
    <property type="project" value="UniProtKB-KW"/>
</dbReference>
<dbReference type="AlphaFoldDB" id="A0A8B9JZ59"/>
<evidence type="ECO:0000256" key="3">
    <source>
        <dbReference type="ARBA" id="ARBA00022723"/>
    </source>
</evidence>
<dbReference type="GO" id="GO:0005737">
    <property type="term" value="C:cytoplasm"/>
    <property type="evidence" value="ECO:0007669"/>
    <property type="project" value="UniProtKB-SubCell"/>
</dbReference>
<dbReference type="SMART" id="SM00238">
    <property type="entry name" value="BIR"/>
    <property type="match status" value="1"/>
</dbReference>
<evidence type="ECO:0000256" key="2">
    <source>
        <dbReference type="ARBA" id="ARBA00022703"/>
    </source>
</evidence>
<dbReference type="GO" id="GO:0090263">
    <property type="term" value="P:positive regulation of canonical Wnt signaling pathway"/>
    <property type="evidence" value="ECO:0007669"/>
    <property type="project" value="TreeGrafter"/>
</dbReference>
<dbReference type="InterPro" id="IPR001841">
    <property type="entry name" value="Znf_RING"/>
</dbReference>
<sequence>MADFSTAGTFKTDDGSQDLSCFNSRRNLIGDHSSKASSSNQEAKAIRLHKGEIVNESPDPKVPHMRSEEARLRTFSNWPSSSPVQPNDLVGAGLFYVPKPTINDLVQCFCCGGMLKAWKEGDIPWSEHSKFYPNCFFILGHDVGNILMELKSDSSKNVFSNKERVCPTVPGLYCLMFFCKQCFFSLCVSDEDPLKTLEKLQREKLCKVCMDNDSSIAFIPCGHLVTCRKCSNSVEKCPVCCAFITQKIKTYS</sequence>
<evidence type="ECO:0000256" key="5">
    <source>
        <dbReference type="ARBA" id="ARBA00022833"/>
    </source>
</evidence>
<dbReference type="Ensembl" id="ENSAMXT00005031911.1">
    <property type="protein sequence ID" value="ENSAMXP00005029095.1"/>
    <property type="gene ID" value="ENSAMXG00005014428.1"/>
</dbReference>
<dbReference type="GO" id="GO:0006915">
    <property type="term" value="P:apoptotic process"/>
    <property type="evidence" value="ECO:0007669"/>
    <property type="project" value="UniProtKB-KW"/>
</dbReference>
<proteinExistence type="inferred from homology"/>
<dbReference type="GO" id="GO:0051726">
    <property type="term" value="P:regulation of cell cycle"/>
    <property type="evidence" value="ECO:0007669"/>
    <property type="project" value="TreeGrafter"/>
</dbReference>
<evidence type="ECO:0000313" key="9">
    <source>
        <dbReference type="Proteomes" id="UP000694621"/>
    </source>
</evidence>
<dbReference type="Gene3D" id="3.30.40.10">
    <property type="entry name" value="Zinc/RING finger domain, C3HC4 (zinc finger)"/>
    <property type="match status" value="1"/>
</dbReference>
<dbReference type="FunFam" id="1.10.1170.10:FF:000002">
    <property type="entry name" value="Baculoviral IAP repeat containing 7"/>
    <property type="match status" value="1"/>
</dbReference>
<dbReference type="GO" id="GO:0061630">
    <property type="term" value="F:ubiquitin protein ligase activity"/>
    <property type="evidence" value="ECO:0007669"/>
    <property type="project" value="UniProtKB-EC"/>
</dbReference>
<dbReference type="InterPro" id="IPR013083">
    <property type="entry name" value="Znf_RING/FYVE/PHD"/>
</dbReference>
<dbReference type="GO" id="GO:0043066">
    <property type="term" value="P:negative regulation of apoptotic process"/>
    <property type="evidence" value="ECO:0007669"/>
    <property type="project" value="TreeGrafter"/>
</dbReference>
<evidence type="ECO:0000313" key="8">
    <source>
        <dbReference type="Ensembl" id="ENSAMXP00005029095.1"/>
    </source>
</evidence>
<dbReference type="GO" id="GO:0008270">
    <property type="term" value="F:zinc ion binding"/>
    <property type="evidence" value="ECO:0007669"/>
    <property type="project" value="UniProtKB-KW"/>
</dbReference>
<reference evidence="8" key="1">
    <citation type="submission" date="2025-08" db="UniProtKB">
        <authorList>
            <consortium name="Ensembl"/>
        </authorList>
    </citation>
    <scope>IDENTIFICATION</scope>
</reference>
<dbReference type="PANTHER" id="PTHR10044:SF139">
    <property type="entry name" value="DEATH-ASSOCIATED INHIBITOR OF APOPTOSIS 2"/>
    <property type="match status" value="1"/>
</dbReference>
<name>A0A8B9JZ59_ASTMX</name>
<dbReference type="Gene3D" id="1.10.1170.10">
    <property type="entry name" value="Inhibitor Of Apoptosis Protein (2mihbC-IAP-1), Chain A"/>
    <property type="match status" value="1"/>
</dbReference>
<dbReference type="Pfam" id="PF13920">
    <property type="entry name" value="zf-C3HC4_3"/>
    <property type="match status" value="1"/>
</dbReference>
<dbReference type="GO" id="GO:0005634">
    <property type="term" value="C:nucleus"/>
    <property type="evidence" value="ECO:0007669"/>
    <property type="project" value="TreeGrafter"/>
</dbReference>
<dbReference type="SUPFAM" id="SSF57924">
    <property type="entry name" value="Inhibitor of apoptosis (IAP) repeat"/>
    <property type="match status" value="1"/>
</dbReference>
<accession>A0A8B9JZ59</accession>
<dbReference type="FunFam" id="3.30.40.10:FF:000184">
    <property type="entry name" value="Baculoviral IAP repeat containing 2"/>
    <property type="match status" value="1"/>
</dbReference>
<dbReference type="InterPro" id="IPR050784">
    <property type="entry name" value="IAP"/>
</dbReference>
<dbReference type="Pfam" id="PF00653">
    <property type="entry name" value="BIR"/>
    <property type="match status" value="1"/>
</dbReference>
<keyword evidence="5" id="KW-0862">Zinc</keyword>
<evidence type="ECO:0000256" key="6">
    <source>
        <dbReference type="PROSITE-ProRule" id="PRU00175"/>
    </source>
</evidence>
<keyword evidence="2" id="KW-0053">Apoptosis</keyword>
<feature type="domain" description="RING-type" evidence="7">
    <location>
        <begin position="206"/>
        <end position="240"/>
    </location>
</feature>
<organism evidence="8 9">
    <name type="scientific">Astyanax mexicanus</name>
    <name type="common">Blind cave fish</name>
    <name type="synonym">Astyanax fasciatus mexicanus</name>
    <dbReference type="NCBI Taxonomy" id="7994"/>
    <lineage>
        <taxon>Eukaryota</taxon>
        <taxon>Metazoa</taxon>
        <taxon>Chordata</taxon>
        <taxon>Craniata</taxon>
        <taxon>Vertebrata</taxon>
        <taxon>Euteleostomi</taxon>
        <taxon>Actinopterygii</taxon>
        <taxon>Neopterygii</taxon>
        <taxon>Teleostei</taxon>
        <taxon>Ostariophysi</taxon>
        <taxon>Characiformes</taxon>
        <taxon>Characoidei</taxon>
        <taxon>Acestrorhamphidae</taxon>
        <taxon>Acestrorhamphinae</taxon>
        <taxon>Astyanax</taxon>
    </lineage>
</organism>
<dbReference type="SMART" id="SM00184">
    <property type="entry name" value="RING"/>
    <property type="match status" value="1"/>
</dbReference>
<keyword evidence="3" id="KW-0479">Metal-binding</keyword>
<dbReference type="InterPro" id="IPR001370">
    <property type="entry name" value="BIR_rpt"/>
</dbReference>
<keyword evidence="4 6" id="KW-0863">Zinc-finger</keyword>
<evidence type="ECO:0000259" key="7">
    <source>
        <dbReference type="PROSITE" id="PS50089"/>
    </source>
</evidence>
<dbReference type="PANTHER" id="PTHR10044">
    <property type="entry name" value="INHIBITOR OF APOPTOSIS"/>
    <property type="match status" value="1"/>
</dbReference>
<dbReference type="PROSITE" id="PS50089">
    <property type="entry name" value="ZF_RING_2"/>
    <property type="match status" value="1"/>
</dbReference>
<comment type="similarity">
    <text evidence="1">Belongs to the IAP family.</text>
</comment>
<dbReference type="PROSITE" id="PS50143">
    <property type="entry name" value="BIR_REPEAT_2"/>
    <property type="match status" value="1"/>
</dbReference>
<dbReference type="CDD" id="cd00022">
    <property type="entry name" value="BIR"/>
    <property type="match status" value="1"/>
</dbReference>
<evidence type="ECO:0000256" key="4">
    <source>
        <dbReference type="ARBA" id="ARBA00022771"/>
    </source>
</evidence>
<dbReference type="GO" id="GO:0031398">
    <property type="term" value="P:positive regulation of protein ubiquitination"/>
    <property type="evidence" value="ECO:0007669"/>
    <property type="project" value="TreeGrafter"/>
</dbReference>
<protein>
    <submittedName>
        <fullName evidence="8">X-linked inhibitor of apoptosis</fullName>
    </submittedName>
</protein>
<evidence type="ECO:0000256" key="1">
    <source>
        <dbReference type="ARBA" id="ARBA00006672"/>
    </source>
</evidence>
<dbReference type="GO" id="GO:0043027">
    <property type="term" value="F:cysteine-type endopeptidase inhibitor activity involved in apoptotic process"/>
    <property type="evidence" value="ECO:0007669"/>
    <property type="project" value="TreeGrafter"/>
</dbReference>